<gene>
    <name evidence="6" type="primary">Chia_0</name>
    <name evidence="6" type="ORF">GTO96_0015309</name>
</gene>
<feature type="domain" description="GH18" evidence="5">
    <location>
        <begin position="1"/>
        <end position="273"/>
    </location>
</feature>
<keyword evidence="3" id="KW-0326">Glycosidase</keyword>
<proteinExistence type="predicted"/>
<evidence type="ECO:0000313" key="7">
    <source>
        <dbReference type="Proteomes" id="UP000886611"/>
    </source>
</evidence>
<evidence type="ECO:0000313" key="6">
    <source>
        <dbReference type="EMBL" id="KAG2467763.1"/>
    </source>
</evidence>
<dbReference type="PANTHER" id="PTHR11177:SF405">
    <property type="entry name" value="CHITINASE"/>
    <property type="match status" value="1"/>
</dbReference>
<feature type="compositionally biased region" description="Basic residues" evidence="4">
    <location>
        <begin position="391"/>
        <end position="407"/>
    </location>
</feature>
<dbReference type="PROSITE" id="PS01095">
    <property type="entry name" value="GH18_1"/>
    <property type="match status" value="1"/>
</dbReference>
<dbReference type="GO" id="GO:0006032">
    <property type="term" value="P:chitin catabolic process"/>
    <property type="evidence" value="ECO:0007669"/>
    <property type="project" value="UniProtKB-ARBA"/>
</dbReference>
<evidence type="ECO:0000256" key="1">
    <source>
        <dbReference type="ARBA" id="ARBA00022801"/>
    </source>
</evidence>
<dbReference type="GO" id="GO:0005576">
    <property type="term" value="C:extracellular region"/>
    <property type="evidence" value="ECO:0007669"/>
    <property type="project" value="TreeGrafter"/>
</dbReference>
<evidence type="ECO:0000256" key="4">
    <source>
        <dbReference type="SAM" id="MobiDB-lite"/>
    </source>
</evidence>
<keyword evidence="2" id="KW-1015">Disulfide bond</keyword>
<keyword evidence="1" id="KW-0378">Hydrolase</keyword>
<sequence length="659" mass="73916">MPHNIDPCLCTHLIYAFATMKNNQIATYEWDDLSLYNTFNALKNQNGNLKTLLSVGGWNFGSTGFSNMVATAETRQIFISSVITFLRQNEFDGLDIDWEYPANRGSPPQDQQLYSVLLQEMRAAFEKEAQQTNRARLLLSAAVSSGVGTIQSAYQIPQLGQALDMINVMTYDMHGSWEPFTGENSPLFRGPADQGGATEVWYTPQDVPYAYKGNQWVGYDNEKSFGIKAQWVMSNQFGGAVVWTIDMDDYLGTFCNQGKYPLINVLHKAFGLDQVEAGWNKNLQRQRVPRTEVENPCSRSTVTNPWSAAQPSDSQATRELPATETHSVKGYSKLDAPFTEDTFQNTWRVGLCSGAERGERPRNRKVVDYSQFQESDDADEDYGGDSAPPSKKIRSSPREVKHKKRSGKNSQDDSEDSDDKILKSKKDDSADDFGSEDDNDFGEDEEGADSDYDSSKKSKKGKKAKPEKLMPKRTPKSRKRTADDSDDEKEASKKVRQQRQAASKAVSKQREMLLGDGGSEEEENEEEEQQFLDKESGSDEDFMVDDDDDSDYGSSRKKSKKVIKKSKPEKKSPKPRLKATVTPSPIKSKGKGRPAAAKASISQKEEEEEDEPESPREEEEEEEEEQVQQKKDVAPQKKTGNTADDDEDVSEEEPQSGED</sequence>
<dbReference type="InterPro" id="IPR001223">
    <property type="entry name" value="Glyco_hydro18_cat"/>
</dbReference>
<feature type="compositionally biased region" description="Acidic residues" evidence="4">
    <location>
        <begin position="374"/>
        <end position="383"/>
    </location>
</feature>
<dbReference type="InterPro" id="IPR011583">
    <property type="entry name" value="Chitinase_II/V-like_cat"/>
</dbReference>
<comment type="caution">
    <text evidence="6">The sequence shown here is derived from an EMBL/GenBank/DDBJ whole genome shotgun (WGS) entry which is preliminary data.</text>
</comment>
<organism evidence="6 7">
    <name type="scientific">Polypterus senegalus</name>
    <name type="common">Senegal bichir</name>
    <dbReference type="NCBI Taxonomy" id="55291"/>
    <lineage>
        <taxon>Eukaryota</taxon>
        <taxon>Metazoa</taxon>
        <taxon>Chordata</taxon>
        <taxon>Craniata</taxon>
        <taxon>Vertebrata</taxon>
        <taxon>Euteleostomi</taxon>
        <taxon>Actinopterygii</taxon>
        <taxon>Polypteriformes</taxon>
        <taxon>Polypteridae</taxon>
        <taxon>Polypterus</taxon>
    </lineage>
</organism>
<dbReference type="Gene3D" id="3.20.20.80">
    <property type="entry name" value="Glycosidases"/>
    <property type="match status" value="1"/>
</dbReference>
<protein>
    <submittedName>
        <fullName evidence="6">CHIA chitinase</fullName>
    </submittedName>
</protein>
<dbReference type="GO" id="GO:0005975">
    <property type="term" value="P:carbohydrate metabolic process"/>
    <property type="evidence" value="ECO:0007669"/>
    <property type="project" value="InterPro"/>
</dbReference>
<keyword evidence="7" id="KW-1185">Reference proteome</keyword>
<feature type="compositionally biased region" description="Acidic residues" evidence="4">
    <location>
        <begin position="518"/>
        <end position="530"/>
    </location>
</feature>
<feature type="compositionally biased region" description="Acidic residues" evidence="4">
    <location>
        <begin position="643"/>
        <end position="659"/>
    </location>
</feature>
<evidence type="ECO:0000256" key="3">
    <source>
        <dbReference type="ARBA" id="ARBA00023295"/>
    </source>
</evidence>
<feature type="compositionally biased region" description="Polar residues" evidence="4">
    <location>
        <begin position="297"/>
        <end position="317"/>
    </location>
</feature>
<feature type="compositionally biased region" description="Acidic residues" evidence="4">
    <location>
        <begin position="605"/>
        <end position="626"/>
    </location>
</feature>
<dbReference type="InterPro" id="IPR050314">
    <property type="entry name" value="Glycosyl_Hydrlase_18"/>
</dbReference>
<feature type="compositionally biased region" description="Basic residues" evidence="4">
    <location>
        <begin position="555"/>
        <end position="577"/>
    </location>
</feature>
<dbReference type="FunFam" id="3.20.20.80:FF:000007">
    <property type="entry name" value="Acidic mammalian chitinase"/>
    <property type="match status" value="1"/>
</dbReference>
<feature type="compositionally biased region" description="Acidic residues" evidence="4">
    <location>
        <begin position="429"/>
        <end position="452"/>
    </location>
</feature>
<feature type="region of interest" description="Disordered" evidence="4">
    <location>
        <begin position="360"/>
        <end position="659"/>
    </location>
</feature>
<accession>A0A8X7XFI7</accession>
<feature type="compositionally biased region" description="Basic and acidic residues" evidence="4">
    <location>
        <begin position="419"/>
        <end position="428"/>
    </location>
</feature>
<dbReference type="InterPro" id="IPR017853">
    <property type="entry name" value="GH"/>
</dbReference>
<feature type="region of interest" description="Disordered" evidence="4">
    <location>
        <begin position="290"/>
        <end position="328"/>
    </location>
</feature>
<dbReference type="SMART" id="SM00636">
    <property type="entry name" value="Glyco_18"/>
    <property type="match status" value="1"/>
</dbReference>
<dbReference type="InterPro" id="IPR001579">
    <property type="entry name" value="Glyco_hydro_18_chit_AS"/>
</dbReference>
<evidence type="ECO:0000256" key="2">
    <source>
        <dbReference type="ARBA" id="ARBA00023157"/>
    </source>
</evidence>
<dbReference type="AlphaFoldDB" id="A0A8X7XFI7"/>
<feature type="compositionally biased region" description="Acidic residues" evidence="4">
    <location>
        <begin position="538"/>
        <end position="551"/>
    </location>
</feature>
<feature type="non-terminal residue" evidence="6">
    <location>
        <position position="1"/>
    </location>
</feature>
<evidence type="ECO:0000259" key="5">
    <source>
        <dbReference type="PROSITE" id="PS51910"/>
    </source>
</evidence>
<feature type="non-terminal residue" evidence="6">
    <location>
        <position position="659"/>
    </location>
</feature>
<reference evidence="6 7" key="1">
    <citation type="journal article" date="2021" name="Cell">
        <title>Tracing the genetic footprints of vertebrate landing in non-teleost ray-finned fishes.</title>
        <authorList>
            <person name="Bi X."/>
            <person name="Wang K."/>
            <person name="Yang L."/>
            <person name="Pan H."/>
            <person name="Jiang H."/>
            <person name="Wei Q."/>
            <person name="Fang M."/>
            <person name="Yu H."/>
            <person name="Zhu C."/>
            <person name="Cai Y."/>
            <person name="He Y."/>
            <person name="Gan X."/>
            <person name="Zeng H."/>
            <person name="Yu D."/>
            <person name="Zhu Y."/>
            <person name="Jiang H."/>
            <person name="Qiu Q."/>
            <person name="Yang H."/>
            <person name="Zhang Y.E."/>
            <person name="Wang W."/>
            <person name="Zhu M."/>
            <person name="He S."/>
            <person name="Zhang G."/>
        </authorList>
    </citation>
    <scope>NUCLEOTIDE SEQUENCE [LARGE SCALE GENOMIC DNA]</scope>
    <source>
        <strain evidence="6">Bchr_013</strain>
    </source>
</reference>
<dbReference type="GO" id="GO:0004568">
    <property type="term" value="F:chitinase activity"/>
    <property type="evidence" value="ECO:0007669"/>
    <property type="project" value="UniProtKB-ARBA"/>
</dbReference>
<dbReference type="Pfam" id="PF00704">
    <property type="entry name" value="Glyco_hydro_18"/>
    <property type="match status" value="2"/>
</dbReference>
<dbReference type="PANTHER" id="PTHR11177">
    <property type="entry name" value="CHITINASE"/>
    <property type="match status" value="1"/>
</dbReference>
<dbReference type="EMBL" id="JAATIS010000485">
    <property type="protein sequence ID" value="KAG2467763.1"/>
    <property type="molecule type" value="Genomic_DNA"/>
</dbReference>
<dbReference type="SUPFAM" id="SSF51445">
    <property type="entry name" value="(Trans)glycosidases"/>
    <property type="match status" value="1"/>
</dbReference>
<dbReference type="GO" id="GO:0008061">
    <property type="term" value="F:chitin binding"/>
    <property type="evidence" value="ECO:0007669"/>
    <property type="project" value="InterPro"/>
</dbReference>
<dbReference type="Proteomes" id="UP000886611">
    <property type="component" value="Unassembled WGS sequence"/>
</dbReference>
<dbReference type="PROSITE" id="PS51910">
    <property type="entry name" value="GH18_2"/>
    <property type="match status" value="1"/>
</dbReference>
<name>A0A8X7XFI7_POLSE</name>